<dbReference type="Gramene" id="TraesWEE_scaffold_112393_01G000100.1">
    <property type="protein sequence ID" value="TraesWEE_scaffold_112393_01G000100.1"/>
    <property type="gene ID" value="TraesWEE_scaffold_112393_01G000100"/>
</dbReference>
<dbReference type="Gramene" id="TraesCLE_scaffold_067864_01G000100.1">
    <property type="protein sequence ID" value="TraesCLE_scaffold_067864_01G000100.1"/>
    <property type="gene ID" value="TraesCLE_scaffold_067864_01G000100"/>
</dbReference>
<dbReference type="Gramene" id="TraesCS3A03G0500400.1">
    <property type="protein sequence ID" value="TraesCS3A03G0500400.1.CDS1"/>
    <property type="gene ID" value="TraesCS3A03G0500400"/>
</dbReference>
<proteinExistence type="predicted"/>
<dbReference type="Gramene" id="TraesLDM3A03G01395950.1">
    <property type="protein sequence ID" value="TraesLDM3A03G01395950.1.CDS1"/>
    <property type="gene ID" value="TraesLDM3A03G01395950"/>
</dbReference>
<dbReference type="Gramene" id="TraesSTA3A03G01385540.1">
    <property type="protein sequence ID" value="TraesSTA3A03G01385540.1.CDS1"/>
    <property type="gene ID" value="TraesSTA3A03G01385540"/>
</dbReference>
<evidence type="ECO:0000256" key="1">
    <source>
        <dbReference type="SAM" id="MobiDB-lite"/>
    </source>
</evidence>
<dbReference type="Gramene" id="TraesARI3A03G01414630.1">
    <property type="protein sequence ID" value="TraesARI3A03G01414630.1.CDS1"/>
    <property type="gene ID" value="TraesARI3A03G01414630"/>
</dbReference>
<name>A0A3B6EJ54_WHEAT</name>
<reference evidence="2" key="1">
    <citation type="submission" date="2018-08" db="EMBL/GenBank/DDBJ databases">
        <authorList>
            <person name="Rossello M."/>
        </authorList>
    </citation>
    <scope>NUCLEOTIDE SEQUENCE [LARGE SCALE GENOMIC DNA]</scope>
    <source>
        <strain evidence="2">cv. Chinese Spring</strain>
    </source>
</reference>
<reference evidence="2" key="2">
    <citation type="submission" date="2018-10" db="UniProtKB">
        <authorList>
            <consortium name="EnsemblPlants"/>
        </authorList>
    </citation>
    <scope>IDENTIFICATION</scope>
</reference>
<dbReference type="AlphaFoldDB" id="A0A3B6EJ54"/>
<dbReference type="Gramene" id="TraesLAC3A03G01338100.1">
    <property type="protein sequence ID" value="TraesLAC3A03G01338100.1.CDS1"/>
    <property type="gene ID" value="TraesLAC3A03G01338100"/>
</dbReference>
<dbReference type="Proteomes" id="UP000019116">
    <property type="component" value="Chromosome 3A"/>
</dbReference>
<protein>
    <submittedName>
        <fullName evidence="2">Uncharacterized protein</fullName>
    </submittedName>
</protein>
<evidence type="ECO:0000313" key="3">
    <source>
        <dbReference type="Proteomes" id="UP000019116"/>
    </source>
</evidence>
<dbReference type="Gramene" id="TraesNOR3A03G01414650.1">
    <property type="protein sequence ID" value="TraesNOR3A03G01414650.1.CDS1"/>
    <property type="gene ID" value="TraesNOR3A03G01414650"/>
</dbReference>
<dbReference type="EnsemblPlants" id="TraesCS3A02G198100.1">
    <property type="protein sequence ID" value="TraesCS3A02G198100.1.cds1"/>
    <property type="gene ID" value="TraesCS3A02G198100"/>
</dbReference>
<dbReference type="Gramene" id="TraesROB_scaffold_001377_01G000200.1">
    <property type="protein sequence ID" value="TraesROB_scaffold_001377_01G000200.1"/>
    <property type="gene ID" value="TraesROB_scaffold_001377_01G000200"/>
</dbReference>
<evidence type="ECO:0000313" key="2">
    <source>
        <dbReference type="EnsemblPlants" id="TraesCS3A02G198100.1.cds1"/>
    </source>
</evidence>
<dbReference type="Gramene" id="TraesCAD_scaffold_005452_01G000100.1">
    <property type="protein sequence ID" value="TraesCAD_scaffold_005452_01G000100.1"/>
    <property type="gene ID" value="TraesCAD_scaffold_005452_01G000100"/>
</dbReference>
<dbReference type="Gramene" id="TraesSYM3A03G01416220.1">
    <property type="protein sequence ID" value="TraesSYM3A03G01416220.1.CDS1"/>
    <property type="gene ID" value="TraesSYM3A03G01416220"/>
</dbReference>
<sequence length="117" mass="12857">MDGVNATGGDGSYGEESNGKYGAFDVVLTVRSCGRLVDVGVDERQRIDKERRRVEVEEGGRSRAWRRPCLTWALEMTWSTTGKRTSKFLGRGELGVRKDDENHGGGGSIAHGREEGK</sequence>
<accession>A0A3B6EJ54</accession>
<feature type="region of interest" description="Disordered" evidence="1">
    <location>
        <begin position="89"/>
        <end position="117"/>
    </location>
</feature>
<dbReference type="Gramene" id="TraesRN3A0100511200.1">
    <property type="protein sequence ID" value="TraesRN3A0100511200.1"/>
    <property type="gene ID" value="TraesRN3A0100511200"/>
</dbReference>
<keyword evidence="3" id="KW-1185">Reference proteome</keyword>
<feature type="compositionally biased region" description="Basic and acidic residues" evidence="1">
    <location>
        <begin position="94"/>
        <end position="103"/>
    </location>
</feature>
<dbReference type="Gramene" id="TraesJUL3A03G01406310.1">
    <property type="protein sequence ID" value="TraesJUL3A03G01406310.1.CDS1"/>
    <property type="gene ID" value="TraesJUL3A03G01406310"/>
</dbReference>
<organism evidence="2">
    <name type="scientific">Triticum aestivum</name>
    <name type="common">Wheat</name>
    <dbReference type="NCBI Taxonomy" id="4565"/>
    <lineage>
        <taxon>Eukaryota</taxon>
        <taxon>Viridiplantae</taxon>
        <taxon>Streptophyta</taxon>
        <taxon>Embryophyta</taxon>
        <taxon>Tracheophyta</taxon>
        <taxon>Spermatophyta</taxon>
        <taxon>Magnoliopsida</taxon>
        <taxon>Liliopsida</taxon>
        <taxon>Poales</taxon>
        <taxon>Poaceae</taxon>
        <taxon>BOP clade</taxon>
        <taxon>Pooideae</taxon>
        <taxon>Triticodae</taxon>
        <taxon>Triticeae</taxon>
        <taxon>Triticinae</taxon>
        <taxon>Triticum</taxon>
    </lineage>
</organism>
<dbReference type="Gramene" id="TraesCS3A02G198100.1">
    <property type="protein sequence ID" value="TraesCS3A02G198100.1.cds1"/>
    <property type="gene ID" value="TraesCS3A02G198100"/>
</dbReference>
<dbReference type="Gramene" id="TraesMAC3A03G01392640.1">
    <property type="protein sequence ID" value="TraesMAC3A03G01392640.1.CDS1"/>
    <property type="gene ID" value="TraesMAC3A03G01392640"/>
</dbReference>
<dbReference type="Gramene" id="TraesJAG3A03G01401960.1">
    <property type="protein sequence ID" value="TraesJAG3A03G01401960.1.CDS1"/>
    <property type="gene ID" value="TraesJAG3A03G01401960"/>
</dbReference>